<organism evidence="1 2">
    <name type="scientific">Populus alba</name>
    <name type="common">White poplar</name>
    <dbReference type="NCBI Taxonomy" id="43335"/>
    <lineage>
        <taxon>Eukaryota</taxon>
        <taxon>Viridiplantae</taxon>
        <taxon>Streptophyta</taxon>
        <taxon>Embryophyta</taxon>
        <taxon>Tracheophyta</taxon>
        <taxon>Spermatophyta</taxon>
        <taxon>Magnoliopsida</taxon>
        <taxon>eudicotyledons</taxon>
        <taxon>Gunneridae</taxon>
        <taxon>Pentapetalae</taxon>
        <taxon>rosids</taxon>
        <taxon>fabids</taxon>
        <taxon>Malpighiales</taxon>
        <taxon>Salicaceae</taxon>
        <taxon>Saliceae</taxon>
        <taxon>Populus</taxon>
    </lineage>
</organism>
<proteinExistence type="predicted"/>
<reference evidence="1 2" key="1">
    <citation type="journal article" date="2024" name="Plant Biotechnol. J.">
        <title>Genome and CRISPR/Cas9 system of a widespread forest tree (Populus alba) in the world.</title>
        <authorList>
            <person name="Liu Y.J."/>
            <person name="Jiang P.F."/>
            <person name="Han X.M."/>
            <person name="Li X.Y."/>
            <person name="Wang H.M."/>
            <person name="Wang Y.J."/>
            <person name="Wang X.X."/>
            <person name="Zeng Q.Y."/>
        </authorList>
    </citation>
    <scope>NUCLEOTIDE SEQUENCE [LARGE SCALE GENOMIC DNA]</scope>
    <source>
        <strain evidence="2">cv. PAL-ZL1</strain>
    </source>
</reference>
<evidence type="ECO:0000313" key="2">
    <source>
        <dbReference type="Proteomes" id="UP000309997"/>
    </source>
</evidence>
<protein>
    <submittedName>
        <fullName evidence="1">Uncharacterized protein</fullName>
    </submittedName>
</protein>
<evidence type="ECO:0000313" key="1">
    <source>
        <dbReference type="EMBL" id="KAL3568799.1"/>
    </source>
</evidence>
<keyword evidence="2" id="KW-1185">Reference proteome</keyword>
<dbReference type="EMBL" id="RCHU02000016">
    <property type="protein sequence ID" value="KAL3568799.1"/>
    <property type="molecule type" value="Genomic_DNA"/>
</dbReference>
<gene>
    <name evidence="1" type="ORF">D5086_028689</name>
</gene>
<comment type="caution">
    <text evidence="1">The sequence shown here is derived from an EMBL/GenBank/DDBJ whole genome shotgun (WGS) entry which is preliminary data.</text>
</comment>
<name>A0ACC4ARC2_POPAL</name>
<feature type="non-terminal residue" evidence="1">
    <location>
        <position position="1"/>
    </location>
</feature>
<accession>A0ACC4ARC2</accession>
<dbReference type="Proteomes" id="UP000309997">
    <property type="component" value="Unassembled WGS sequence"/>
</dbReference>
<sequence>GGKIGICVSKPAAAAAAAREEVVVRRVSPPPQSPAPAAAVATKGYSGLLSNSKSGHPVRRTPVDIVRQTRDLLIYADQSSASLSDSKREEKGLLTSHKSTVAEFLSKNYDWFFAEFNSKLLESTNYITRRQAVKVSLSICTQTCVQVTIPCSRECGRKVAITLVDVWDLDDFCILFFIWDVLDSLSEFLQTAVEAAKRAGEIIREGFYQTKHVEHKGLFSFAGFLSSLGKKTTAACGITELTDEPTWIVDPLDGTTNFVHGFPFVCISIGLTIGKVPTVGVVYNPIMEELFTGVHGKGAFLNGKPIKVSSQSELVKISSCNRDLCVVNVFSFYHVALANTLQKECFKSSPLLCSVWNLVKTPFYFKSTPLCFIRNHVRKLTKLNSSKSRLEQNVTSLLWMPLTNRINSLLFKVRSLRMTGLLCIESLRSLHVEGLICFMKPDMEARGGAVIVKEAGGIVYDPSGKDFDITTQRVAASKPAFEGKHLLRFCSNQNETIQYPLFL</sequence>